<reference evidence="6" key="3">
    <citation type="submission" date="2021-06" db="EMBL/GenBank/DDBJ databases">
        <title>Genomic Description and Analysis of Intracellular Bacteria, Candidatus Berkiella cookevillensis and Candidatus Berkiella aquae.</title>
        <authorList>
            <person name="Kidane D.T."/>
            <person name="Mehari Y.T."/>
            <person name="Rice F.C."/>
            <person name="Arivett B.A."/>
            <person name="Farone A.L."/>
            <person name="Berk S.G."/>
            <person name="Farone M.B."/>
        </authorList>
    </citation>
    <scope>NUCLEOTIDE SEQUENCE</scope>
    <source>
        <strain evidence="6">CC99</strain>
    </source>
</reference>
<dbReference type="AlphaFoldDB" id="A0A0Q9YEG9"/>
<evidence type="ECO:0000259" key="4">
    <source>
        <dbReference type="SMART" id="SM00822"/>
    </source>
</evidence>
<accession>A0A0Q9YEG9</accession>
<dbReference type="PRINTS" id="PR00080">
    <property type="entry name" value="SDRFAMILY"/>
</dbReference>
<dbReference type="SMART" id="SM00822">
    <property type="entry name" value="PKS_KR"/>
    <property type="match status" value="1"/>
</dbReference>
<evidence type="ECO:0000313" key="6">
    <source>
        <dbReference type="EMBL" id="MCS5709295.1"/>
    </source>
</evidence>
<feature type="domain" description="Ketoreductase" evidence="4">
    <location>
        <begin position="19"/>
        <end position="197"/>
    </location>
</feature>
<evidence type="ECO:0000256" key="1">
    <source>
        <dbReference type="ARBA" id="ARBA00006484"/>
    </source>
</evidence>
<keyword evidence="7" id="KW-1185">Reference proteome</keyword>
<dbReference type="PANTHER" id="PTHR44196">
    <property type="entry name" value="DEHYDROGENASE/REDUCTASE SDR FAMILY MEMBER 7B"/>
    <property type="match status" value="1"/>
</dbReference>
<dbReference type="Gene3D" id="3.40.50.720">
    <property type="entry name" value="NAD(P)-binding Rossmann-like Domain"/>
    <property type="match status" value="1"/>
</dbReference>
<comment type="caution">
    <text evidence="5">The sequence shown here is derived from an EMBL/GenBank/DDBJ whole genome shotgun (WGS) entry which is preliminary data.</text>
</comment>
<dbReference type="PANTHER" id="PTHR44196:SF1">
    <property type="entry name" value="DEHYDROGENASE_REDUCTASE SDR FAMILY MEMBER 7B"/>
    <property type="match status" value="1"/>
</dbReference>
<protein>
    <submittedName>
        <fullName evidence="5">Putative oxidoreductase</fullName>
        <ecNumber evidence="5">1.-.-.-</ecNumber>
    </submittedName>
    <submittedName>
        <fullName evidence="6">SDR family NAD(P)-dependent oxidoreductase</fullName>
    </submittedName>
</protein>
<evidence type="ECO:0000313" key="7">
    <source>
        <dbReference type="Proteomes" id="UP000051494"/>
    </source>
</evidence>
<dbReference type="EC" id="1.-.-.-" evidence="5"/>
<dbReference type="InterPro" id="IPR002347">
    <property type="entry name" value="SDR_fam"/>
</dbReference>
<proteinExistence type="inferred from homology"/>
<dbReference type="SUPFAM" id="SSF51735">
    <property type="entry name" value="NAD(P)-binding Rossmann-fold domains"/>
    <property type="match status" value="1"/>
</dbReference>
<dbReference type="EMBL" id="LKHV02000001">
    <property type="protein sequence ID" value="MCS5709295.1"/>
    <property type="molecule type" value="Genomic_DNA"/>
</dbReference>
<dbReference type="GO" id="GO:0016020">
    <property type="term" value="C:membrane"/>
    <property type="evidence" value="ECO:0007669"/>
    <property type="project" value="TreeGrafter"/>
</dbReference>
<dbReference type="InterPro" id="IPR036291">
    <property type="entry name" value="NAD(P)-bd_dom_sf"/>
</dbReference>
<comment type="similarity">
    <text evidence="1 3">Belongs to the short-chain dehydrogenases/reductases (SDR) family.</text>
</comment>
<reference evidence="5" key="1">
    <citation type="submission" date="2015-09" db="EMBL/GenBank/DDBJ databases">
        <title>Draft Genome Sequences of Two Novel Amoeba-resistant Intranuclear Bacteria, Candidatus Berkiella cookevillensis and Candidatus Berkiella aquae.</title>
        <authorList>
            <person name="Mehari Y.T."/>
            <person name="Arivett B.A."/>
            <person name="Farone A.L."/>
            <person name="Gunderson J.H."/>
            <person name="Farone M.B."/>
        </authorList>
    </citation>
    <scope>NUCLEOTIDE SEQUENCE [LARGE SCALE GENOMIC DNA]</scope>
    <source>
        <strain evidence="5">CC99</strain>
    </source>
</reference>
<sequence length="278" mass="30568">MTKLKDNNAQNFKNSFKDKVILITGASSGIGAALAKGFAQEKAKLALLARRFNKLEVIASLCKMSDSQALALVCDVSKETEIEKAVATVQQQLGSIDVVIANAGFGVVANVENLTLTDFQRQFETNVYGVLRTLYATLDDLKKTQGRLVIIGSASGHISIPKYAAYAMSKHAITALAETLYAELAPYGISVTLISPGFVKTEIRNVNNLGIYQEGTRDPLPEWLRLDADKAAKIIIKAIRLRQRERIITVSGKLGVILNRVFPGLLPRFFRWQAMRKK</sequence>
<evidence type="ECO:0000256" key="2">
    <source>
        <dbReference type="ARBA" id="ARBA00023002"/>
    </source>
</evidence>
<dbReference type="InterPro" id="IPR057326">
    <property type="entry name" value="KR_dom"/>
</dbReference>
<organism evidence="5">
    <name type="scientific">Candidatus Berkiella cookevillensis</name>
    <dbReference type="NCBI Taxonomy" id="437022"/>
    <lineage>
        <taxon>Bacteria</taxon>
        <taxon>Pseudomonadati</taxon>
        <taxon>Pseudomonadota</taxon>
        <taxon>Gammaproteobacteria</taxon>
        <taxon>Candidatus Berkiellales</taxon>
        <taxon>Candidatus Berkiellaceae</taxon>
        <taxon>Candidatus Berkiella</taxon>
    </lineage>
</organism>
<evidence type="ECO:0000256" key="3">
    <source>
        <dbReference type="RuleBase" id="RU000363"/>
    </source>
</evidence>
<keyword evidence="2 5" id="KW-0560">Oxidoreductase</keyword>
<name>A0A0Q9YEG9_9GAMM</name>
<dbReference type="OrthoDB" id="9810734at2"/>
<dbReference type="GO" id="GO:0016491">
    <property type="term" value="F:oxidoreductase activity"/>
    <property type="evidence" value="ECO:0007669"/>
    <property type="project" value="UniProtKB-KW"/>
</dbReference>
<evidence type="ECO:0000313" key="5">
    <source>
        <dbReference type="EMBL" id="KRG18943.1"/>
    </source>
</evidence>
<dbReference type="STRING" id="437022.CC99x_00931"/>
<dbReference type="Pfam" id="PF00106">
    <property type="entry name" value="adh_short"/>
    <property type="match status" value="1"/>
</dbReference>
<dbReference type="PRINTS" id="PR00081">
    <property type="entry name" value="GDHRDH"/>
</dbReference>
<reference evidence="6" key="2">
    <citation type="journal article" date="2016" name="Genome Announc.">
        <title>Draft Genome Sequences of Two Novel Amoeba-Resistant Intranuclear Bacteria, 'Candidatus Berkiella cookevillensis' and 'Candidatus Berkiella aquae'.</title>
        <authorList>
            <person name="Mehari Y.T."/>
            <person name="Arivett B.A."/>
            <person name="Farone A.L."/>
            <person name="Gunderson J.H."/>
            <person name="Farone M.B."/>
        </authorList>
    </citation>
    <scope>NUCLEOTIDE SEQUENCE</scope>
    <source>
        <strain evidence="6">CC99</strain>
    </source>
</reference>
<gene>
    <name evidence="5" type="ORF">CC99x_00931</name>
    <name evidence="6" type="ORF">CC99x_010300</name>
</gene>
<dbReference type="Proteomes" id="UP000051494">
    <property type="component" value="Unassembled WGS sequence"/>
</dbReference>
<dbReference type="RefSeq" id="WP_057624063.1">
    <property type="nucleotide sequence ID" value="NZ_LKHV02000001.1"/>
</dbReference>
<dbReference type="EMBL" id="LKHV01000004">
    <property type="protein sequence ID" value="KRG18943.1"/>
    <property type="molecule type" value="Genomic_DNA"/>
</dbReference>